<dbReference type="InterPro" id="IPR054828">
    <property type="entry name" value="Vit_B12_bind_prot"/>
</dbReference>
<protein>
    <submittedName>
        <fullName evidence="3">Unannotated protein</fullName>
    </submittedName>
</protein>
<dbReference type="InterPro" id="IPR050902">
    <property type="entry name" value="ABC_Transporter_SBP"/>
</dbReference>
<dbReference type="GO" id="GO:0071281">
    <property type="term" value="P:cellular response to iron ion"/>
    <property type="evidence" value="ECO:0007669"/>
    <property type="project" value="TreeGrafter"/>
</dbReference>
<dbReference type="InterPro" id="IPR002491">
    <property type="entry name" value="ABC_transptr_periplasmic_BD"/>
</dbReference>
<sequence length="302" mass="31202">MKRSMLALALVVALAAACGGESSTPAATGGALPTAPAGSGNTAAAAPQRIVSLSSTATETLFAIGAGPQVIAVDDQSNYPAQAPKTDLSGYTPNIEAIAAKKPDLVVISTDTDGLKAKLEALKITVVRQDAAKTLDAAYAQITELGKVTGHDKEAAATVAAMKASIEASKKKVSKPAVPVKVYHELDNTLFSVSSKSFVGEMYTVLGLTNIADAADKDGTGYPQLSAEYLIAQNPDFVFLADTKCCGQNAKTVAARPGWAELRAVKLGNVIELDDDIASRWGPRTPQLFDAIATAVAKLVRS</sequence>
<dbReference type="CDD" id="cd01143">
    <property type="entry name" value="YvrC"/>
    <property type="match status" value="1"/>
</dbReference>
<accession>A0A6J7ASE9</accession>
<dbReference type="Pfam" id="PF01497">
    <property type="entry name" value="Peripla_BP_2"/>
    <property type="match status" value="1"/>
</dbReference>
<feature type="domain" description="Fe/B12 periplasmic-binding" evidence="2">
    <location>
        <begin position="49"/>
        <end position="302"/>
    </location>
</feature>
<dbReference type="NCBIfam" id="NF038402">
    <property type="entry name" value="TroA_like"/>
    <property type="match status" value="1"/>
</dbReference>
<evidence type="ECO:0000256" key="1">
    <source>
        <dbReference type="ARBA" id="ARBA00022729"/>
    </source>
</evidence>
<keyword evidence="1" id="KW-0732">Signal</keyword>
<evidence type="ECO:0000313" key="3">
    <source>
        <dbReference type="EMBL" id="CAB4835358.1"/>
    </source>
</evidence>
<dbReference type="AlphaFoldDB" id="A0A6J7ASE9"/>
<dbReference type="EMBL" id="CAFABA010000123">
    <property type="protein sequence ID" value="CAB4835358.1"/>
    <property type="molecule type" value="Genomic_DNA"/>
</dbReference>
<evidence type="ECO:0000259" key="2">
    <source>
        <dbReference type="PROSITE" id="PS50983"/>
    </source>
</evidence>
<reference evidence="3" key="1">
    <citation type="submission" date="2020-05" db="EMBL/GenBank/DDBJ databases">
        <authorList>
            <person name="Chiriac C."/>
            <person name="Salcher M."/>
            <person name="Ghai R."/>
            <person name="Kavagutti S V."/>
        </authorList>
    </citation>
    <scope>NUCLEOTIDE SEQUENCE</scope>
</reference>
<name>A0A6J7ASE9_9ZZZZ</name>
<gene>
    <name evidence="3" type="ORF">UFOPK3139_02426</name>
</gene>
<dbReference type="Gene3D" id="3.40.50.1980">
    <property type="entry name" value="Nitrogenase molybdenum iron protein domain"/>
    <property type="match status" value="2"/>
</dbReference>
<dbReference type="PANTHER" id="PTHR30535:SF34">
    <property type="entry name" value="MOLYBDATE-BINDING PROTEIN MOLA"/>
    <property type="match status" value="1"/>
</dbReference>
<dbReference type="PROSITE" id="PS51257">
    <property type="entry name" value="PROKAR_LIPOPROTEIN"/>
    <property type="match status" value="1"/>
</dbReference>
<proteinExistence type="predicted"/>
<dbReference type="PANTHER" id="PTHR30535">
    <property type="entry name" value="VITAMIN B12-BINDING PROTEIN"/>
    <property type="match status" value="1"/>
</dbReference>
<organism evidence="3">
    <name type="scientific">freshwater metagenome</name>
    <dbReference type="NCBI Taxonomy" id="449393"/>
    <lineage>
        <taxon>unclassified sequences</taxon>
        <taxon>metagenomes</taxon>
        <taxon>ecological metagenomes</taxon>
    </lineage>
</organism>
<dbReference type="PROSITE" id="PS50983">
    <property type="entry name" value="FE_B12_PBP"/>
    <property type="match status" value="1"/>
</dbReference>
<dbReference type="SUPFAM" id="SSF53807">
    <property type="entry name" value="Helical backbone' metal receptor"/>
    <property type="match status" value="1"/>
</dbReference>